<evidence type="ECO:0000259" key="2">
    <source>
        <dbReference type="PROSITE" id="PS50110"/>
    </source>
</evidence>
<keyword evidence="1" id="KW-0597">Phosphoprotein</keyword>
<feature type="modified residue" description="4-aspartylphosphate" evidence="1">
    <location>
        <position position="62"/>
    </location>
</feature>
<reference evidence="3 4" key="1">
    <citation type="submission" date="2018-07" db="EMBL/GenBank/DDBJ databases">
        <title>Exploring interactions and the metabolic potential of the ultra-small soil bacteria Hylemonella gracilis.</title>
        <authorList>
            <person name="Tyc O."/>
            <person name="Kulkarni P."/>
            <person name="Gawehns F."/>
            <person name="Hundscheid M."/>
            <person name="Zweers H."/>
            <person name="Garbeva P."/>
        </authorList>
    </citation>
    <scope>NUCLEOTIDE SEQUENCE [LARGE SCALE GENOMIC DNA]</scope>
    <source>
        <strain evidence="3 4">NS1</strain>
    </source>
</reference>
<organism evidence="3 4">
    <name type="scientific">Hylemonella gracilis</name>
    <dbReference type="NCBI Taxonomy" id="80880"/>
    <lineage>
        <taxon>Bacteria</taxon>
        <taxon>Pseudomonadati</taxon>
        <taxon>Pseudomonadota</taxon>
        <taxon>Betaproteobacteria</taxon>
        <taxon>Burkholderiales</taxon>
        <taxon>Comamonadaceae</taxon>
        <taxon>Hylemonella</taxon>
    </lineage>
</organism>
<dbReference type="GO" id="GO:0000160">
    <property type="term" value="P:phosphorelay signal transduction system"/>
    <property type="evidence" value="ECO:0007669"/>
    <property type="project" value="InterPro"/>
</dbReference>
<dbReference type="AlphaFoldDB" id="A0A4P6UNA3"/>
<dbReference type="PANTHER" id="PTHR43874">
    <property type="entry name" value="TWO-COMPONENT RESPONSE REGULATOR"/>
    <property type="match status" value="1"/>
</dbReference>
<dbReference type="RefSeq" id="WP_131280755.1">
    <property type="nucleotide sequence ID" value="NZ_CP031395.1"/>
</dbReference>
<dbReference type="SUPFAM" id="SSF52172">
    <property type="entry name" value="CheY-like"/>
    <property type="match status" value="1"/>
</dbReference>
<dbReference type="PROSITE" id="PS50110">
    <property type="entry name" value="RESPONSE_REGULATORY"/>
    <property type="match status" value="1"/>
</dbReference>
<dbReference type="GO" id="GO:0009736">
    <property type="term" value="P:cytokinin-activated signaling pathway"/>
    <property type="evidence" value="ECO:0007669"/>
    <property type="project" value="InterPro"/>
</dbReference>
<dbReference type="Gene3D" id="3.40.50.2300">
    <property type="match status" value="1"/>
</dbReference>
<dbReference type="OrthoDB" id="9808843at2"/>
<dbReference type="Proteomes" id="UP000292939">
    <property type="component" value="Chromosome"/>
</dbReference>
<evidence type="ECO:0000313" key="4">
    <source>
        <dbReference type="Proteomes" id="UP000292939"/>
    </source>
</evidence>
<sequence>MFPKETKILLIGDVTTMRQVIRGSLHTLGYEQVTVANSNTQAWQLIEKEQADKQPFQIIIADWNNATPDSLGLLKKVRGTPSLSNLPFFFVTSETDKKLVMQAIQLGVSGLLLKPFTPQMLQQKLDGAHANMLARMRSSQDLAEHPR</sequence>
<proteinExistence type="predicted"/>
<dbReference type="KEGG" id="hgr:DW355_13270"/>
<evidence type="ECO:0000313" key="3">
    <source>
        <dbReference type="EMBL" id="QBK05575.1"/>
    </source>
</evidence>
<dbReference type="SMART" id="SM00448">
    <property type="entry name" value="REC"/>
    <property type="match status" value="1"/>
</dbReference>
<dbReference type="InterPro" id="IPR001789">
    <property type="entry name" value="Sig_transdc_resp-reg_receiver"/>
</dbReference>
<accession>A0A4P6UNA3</accession>
<evidence type="ECO:0000256" key="1">
    <source>
        <dbReference type="PROSITE-ProRule" id="PRU00169"/>
    </source>
</evidence>
<dbReference type="InterPro" id="IPR011006">
    <property type="entry name" value="CheY-like_superfamily"/>
</dbReference>
<dbReference type="InterPro" id="IPR045279">
    <property type="entry name" value="ARR-like"/>
</dbReference>
<feature type="domain" description="Response regulatory" evidence="2">
    <location>
        <begin position="7"/>
        <end position="129"/>
    </location>
</feature>
<gene>
    <name evidence="3" type="ORF">DW355_13270</name>
</gene>
<protein>
    <submittedName>
        <fullName evidence="3">Response regulator</fullName>
    </submittedName>
</protein>
<dbReference type="EMBL" id="CP031395">
    <property type="protein sequence ID" value="QBK05575.1"/>
    <property type="molecule type" value="Genomic_DNA"/>
</dbReference>
<dbReference type="Pfam" id="PF00072">
    <property type="entry name" value="Response_reg"/>
    <property type="match status" value="1"/>
</dbReference>
<name>A0A4P6UNA3_9BURK</name>
<dbReference type="PANTHER" id="PTHR43874:SF7">
    <property type="entry name" value="TWO-COMPONENT RESPONSE REGULATOR ARR10"/>
    <property type="match status" value="1"/>
</dbReference>